<name>A0A4Y7TCH0_COPMI</name>
<dbReference type="PANTHER" id="PTHR14614:SF162">
    <property type="entry name" value="EXPRESSED PROTEIN"/>
    <property type="match status" value="1"/>
</dbReference>
<dbReference type="SUPFAM" id="SSF53335">
    <property type="entry name" value="S-adenosyl-L-methionine-dependent methyltransferases"/>
    <property type="match status" value="1"/>
</dbReference>
<accession>A0A4Y7TCH0</accession>
<organism evidence="1 2">
    <name type="scientific">Coprinellus micaceus</name>
    <name type="common">Glistening ink-cap mushroom</name>
    <name type="synonym">Coprinus micaceus</name>
    <dbReference type="NCBI Taxonomy" id="71717"/>
    <lineage>
        <taxon>Eukaryota</taxon>
        <taxon>Fungi</taxon>
        <taxon>Dikarya</taxon>
        <taxon>Basidiomycota</taxon>
        <taxon>Agaricomycotina</taxon>
        <taxon>Agaricomycetes</taxon>
        <taxon>Agaricomycetidae</taxon>
        <taxon>Agaricales</taxon>
        <taxon>Agaricineae</taxon>
        <taxon>Psathyrellaceae</taxon>
        <taxon>Coprinellus</taxon>
    </lineage>
</organism>
<dbReference type="GO" id="GO:0008757">
    <property type="term" value="F:S-adenosylmethionine-dependent methyltransferase activity"/>
    <property type="evidence" value="ECO:0007669"/>
    <property type="project" value="UniProtKB-ARBA"/>
</dbReference>
<evidence type="ECO:0000313" key="1">
    <source>
        <dbReference type="EMBL" id="TEB31249.1"/>
    </source>
</evidence>
<dbReference type="Proteomes" id="UP000298030">
    <property type="component" value="Unassembled WGS sequence"/>
</dbReference>
<gene>
    <name evidence="1" type="ORF">FA13DRAFT_353178</name>
</gene>
<comment type="caution">
    <text evidence="1">The sequence shown here is derived from an EMBL/GenBank/DDBJ whole genome shotgun (WGS) entry which is preliminary data.</text>
</comment>
<proteinExistence type="predicted"/>
<sequence>MALPAHSTKHIPLLSHSFHGSEFQLAQRSDGISNGTALWLGGQIVSHYLAQHHQRFSAISRPRAIELGSGIGLTALALSSLGWDVLATDVRVVLDTVLNENIANNSHLGLIETRELDWTVHPEKWAWDDPLSITSPVQNSSEDLLRPPFDLIVSADTVYDRSLVTPLLRTVHALSEGRRPWVLLCIERRDPALVDCLLQEARETWGFSTERVLTPKLAKCLEKGGVKWDRADWEGVEVWKMRLRE</sequence>
<reference evidence="1 2" key="1">
    <citation type="journal article" date="2019" name="Nat. Ecol. Evol.">
        <title>Megaphylogeny resolves global patterns of mushroom evolution.</title>
        <authorList>
            <person name="Varga T."/>
            <person name="Krizsan K."/>
            <person name="Foldi C."/>
            <person name="Dima B."/>
            <person name="Sanchez-Garcia M."/>
            <person name="Sanchez-Ramirez S."/>
            <person name="Szollosi G.J."/>
            <person name="Szarkandi J.G."/>
            <person name="Papp V."/>
            <person name="Albert L."/>
            <person name="Andreopoulos W."/>
            <person name="Angelini C."/>
            <person name="Antonin V."/>
            <person name="Barry K.W."/>
            <person name="Bougher N.L."/>
            <person name="Buchanan P."/>
            <person name="Buyck B."/>
            <person name="Bense V."/>
            <person name="Catcheside P."/>
            <person name="Chovatia M."/>
            <person name="Cooper J."/>
            <person name="Damon W."/>
            <person name="Desjardin D."/>
            <person name="Finy P."/>
            <person name="Geml J."/>
            <person name="Haridas S."/>
            <person name="Hughes K."/>
            <person name="Justo A."/>
            <person name="Karasinski D."/>
            <person name="Kautmanova I."/>
            <person name="Kiss B."/>
            <person name="Kocsube S."/>
            <person name="Kotiranta H."/>
            <person name="LaButti K.M."/>
            <person name="Lechner B.E."/>
            <person name="Liimatainen K."/>
            <person name="Lipzen A."/>
            <person name="Lukacs Z."/>
            <person name="Mihaltcheva S."/>
            <person name="Morgado L.N."/>
            <person name="Niskanen T."/>
            <person name="Noordeloos M.E."/>
            <person name="Ohm R.A."/>
            <person name="Ortiz-Santana B."/>
            <person name="Ovrebo C."/>
            <person name="Racz N."/>
            <person name="Riley R."/>
            <person name="Savchenko A."/>
            <person name="Shiryaev A."/>
            <person name="Soop K."/>
            <person name="Spirin V."/>
            <person name="Szebenyi C."/>
            <person name="Tomsovsky M."/>
            <person name="Tulloss R.E."/>
            <person name="Uehling J."/>
            <person name="Grigoriev I.V."/>
            <person name="Vagvolgyi C."/>
            <person name="Papp T."/>
            <person name="Martin F.M."/>
            <person name="Miettinen O."/>
            <person name="Hibbett D.S."/>
            <person name="Nagy L.G."/>
        </authorList>
    </citation>
    <scope>NUCLEOTIDE SEQUENCE [LARGE SCALE GENOMIC DNA]</scope>
    <source>
        <strain evidence="1 2">FP101781</strain>
    </source>
</reference>
<dbReference type="EMBL" id="QPFP01000019">
    <property type="protein sequence ID" value="TEB31249.1"/>
    <property type="molecule type" value="Genomic_DNA"/>
</dbReference>
<dbReference type="Pfam" id="PF10294">
    <property type="entry name" value="Methyltransf_16"/>
    <property type="match status" value="1"/>
</dbReference>
<dbReference type="OrthoDB" id="194386at2759"/>
<dbReference type="Gene3D" id="3.40.50.150">
    <property type="entry name" value="Vaccinia Virus protein VP39"/>
    <property type="match status" value="1"/>
</dbReference>
<dbReference type="InterPro" id="IPR029063">
    <property type="entry name" value="SAM-dependent_MTases_sf"/>
</dbReference>
<evidence type="ECO:0000313" key="2">
    <source>
        <dbReference type="Proteomes" id="UP000298030"/>
    </source>
</evidence>
<dbReference type="PANTHER" id="PTHR14614">
    <property type="entry name" value="HEPATOCELLULAR CARCINOMA-ASSOCIATED ANTIGEN"/>
    <property type="match status" value="1"/>
</dbReference>
<dbReference type="GO" id="GO:0005737">
    <property type="term" value="C:cytoplasm"/>
    <property type="evidence" value="ECO:0007669"/>
    <property type="project" value="TreeGrafter"/>
</dbReference>
<keyword evidence="2" id="KW-1185">Reference proteome</keyword>
<dbReference type="STRING" id="71717.A0A4Y7TCH0"/>
<dbReference type="GO" id="GO:0005634">
    <property type="term" value="C:nucleus"/>
    <property type="evidence" value="ECO:0007669"/>
    <property type="project" value="TreeGrafter"/>
</dbReference>
<protein>
    <submittedName>
        <fullName evidence="1">Uncharacterized protein</fullName>
    </submittedName>
</protein>
<dbReference type="InterPro" id="IPR019410">
    <property type="entry name" value="Methyltransf_16"/>
</dbReference>
<dbReference type="AlphaFoldDB" id="A0A4Y7TCH0"/>